<sequence length="462" mass="51569">MVNAGKTGRSRSAMQPQQHQEGNEAELMHCPLSRTKQLPRQIYHSFISCIVLTSPYFHRKPKVANMSNYATSTGDPGRREKRPPTLITAEVTRKKTRADADDSIDAPPAFNGKKLRGAKQFLDHDPLVGNRTQEDDTTHVDGIGNLPGVRLEASSSQASTSEATAQTRHPLAAPAGWHRYWGKVDEDTFNDADIILSVFCKSCYDENCACVPSVTSLHHKRSGKYLYPCTNCQQPWQECLYLVTYKAPTSLGAYKMRKLEREWAHAATIGLAVPTCDENFSPVVPKPKLPQRTPAEPEQPRKRTKSPVSTVKPTYSIVRDSYHNLKSWAMRESARNRKEDEGVTWVNDQQVHSSIRSPRSVSRASIGTFTLPPPSPPPSLPLADEAESPQSSSSETLTHSSDRGEQLRKEMATLCATSVSEQSEQERMERLLKEMTKLCALSIRDLVENAAERGDEEMSEDH</sequence>
<proteinExistence type="predicted"/>
<feature type="region of interest" description="Disordered" evidence="1">
    <location>
        <begin position="349"/>
        <end position="411"/>
    </location>
</feature>
<evidence type="ECO:0000313" key="2">
    <source>
        <dbReference type="EMBL" id="KAF1958523.1"/>
    </source>
</evidence>
<feature type="region of interest" description="Disordered" evidence="1">
    <location>
        <begin position="282"/>
        <end position="313"/>
    </location>
</feature>
<feature type="compositionally biased region" description="Polar residues" evidence="1">
    <location>
        <begin position="10"/>
        <end position="20"/>
    </location>
</feature>
<gene>
    <name evidence="2" type="ORF">CC80DRAFT_503267</name>
</gene>
<dbReference type="AlphaFoldDB" id="A0A6A5U052"/>
<dbReference type="EMBL" id="ML976987">
    <property type="protein sequence ID" value="KAF1958523.1"/>
    <property type="molecule type" value="Genomic_DNA"/>
</dbReference>
<reference evidence="2" key="1">
    <citation type="journal article" date="2020" name="Stud. Mycol.">
        <title>101 Dothideomycetes genomes: a test case for predicting lifestyles and emergence of pathogens.</title>
        <authorList>
            <person name="Haridas S."/>
            <person name="Albert R."/>
            <person name="Binder M."/>
            <person name="Bloem J."/>
            <person name="Labutti K."/>
            <person name="Salamov A."/>
            <person name="Andreopoulos B."/>
            <person name="Baker S."/>
            <person name="Barry K."/>
            <person name="Bills G."/>
            <person name="Bluhm B."/>
            <person name="Cannon C."/>
            <person name="Castanera R."/>
            <person name="Culley D."/>
            <person name="Daum C."/>
            <person name="Ezra D."/>
            <person name="Gonzalez J."/>
            <person name="Henrissat B."/>
            <person name="Kuo A."/>
            <person name="Liang C."/>
            <person name="Lipzen A."/>
            <person name="Lutzoni F."/>
            <person name="Magnuson J."/>
            <person name="Mondo S."/>
            <person name="Nolan M."/>
            <person name="Ohm R."/>
            <person name="Pangilinan J."/>
            <person name="Park H.-J."/>
            <person name="Ramirez L."/>
            <person name="Alfaro M."/>
            <person name="Sun H."/>
            <person name="Tritt A."/>
            <person name="Yoshinaga Y."/>
            <person name="Zwiers L.-H."/>
            <person name="Turgeon B."/>
            <person name="Goodwin S."/>
            <person name="Spatafora J."/>
            <person name="Crous P."/>
            <person name="Grigoriev I."/>
        </authorList>
    </citation>
    <scope>NUCLEOTIDE SEQUENCE</scope>
    <source>
        <strain evidence="2">CBS 675.92</strain>
    </source>
</reference>
<keyword evidence="3" id="KW-1185">Reference proteome</keyword>
<evidence type="ECO:0000256" key="1">
    <source>
        <dbReference type="SAM" id="MobiDB-lite"/>
    </source>
</evidence>
<accession>A0A6A5U052</accession>
<feature type="compositionally biased region" description="Low complexity" evidence="1">
    <location>
        <begin position="388"/>
        <end position="399"/>
    </location>
</feature>
<dbReference type="Proteomes" id="UP000800035">
    <property type="component" value="Unassembled WGS sequence"/>
</dbReference>
<feature type="region of interest" description="Disordered" evidence="1">
    <location>
        <begin position="1"/>
        <end position="24"/>
    </location>
</feature>
<feature type="compositionally biased region" description="Pro residues" evidence="1">
    <location>
        <begin position="371"/>
        <end position="380"/>
    </location>
</feature>
<name>A0A6A5U052_9PLEO</name>
<dbReference type="OrthoDB" id="4725058at2759"/>
<feature type="region of interest" description="Disordered" evidence="1">
    <location>
        <begin position="68"/>
        <end position="112"/>
    </location>
</feature>
<feature type="compositionally biased region" description="Polar residues" evidence="1">
    <location>
        <begin position="349"/>
        <end position="368"/>
    </location>
</feature>
<protein>
    <submittedName>
        <fullName evidence="2">Uncharacterized protein</fullName>
    </submittedName>
</protein>
<evidence type="ECO:0000313" key="3">
    <source>
        <dbReference type="Proteomes" id="UP000800035"/>
    </source>
</evidence>
<feature type="compositionally biased region" description="Basic and acidic residues" evidence="1">
    <location>
        <begin position="91"/>
        <end position="100"/>
    </location>
</feature>
<organism evidence="2 3">
    <name type="scientific">Byssothecium circinans</name>
    <dbReference type="NCBI Taxonomy" id="147558"/>
    <lineage>
        <taxon>Eukaryota</taxon>
        <taxon>Fungi</taxon>
        <taxon>Dikarya</taxon>
        <taxon>Ascomycota</taxon>
        <taxon>Pezizomycotina</taxon>
        <taxon>Dothideomycetes</taxon>
        <taxon>Pleosporomycetidae</taxon>
        <taxon>Pleosporales</taxon>
        <taxon>Massarineae</taxon>
        <taxon>Massarinaceae</taxon>
        <taxon>Byssothecium</taxon>
    </lineage>
</organism>
<feature type="compositionally biased region" description="Basic and acidic residues" evidence="1">
    <location>
        <begin position="400"/>
        <end position="411"/>
    </location>
</feature>